<sequence>MIRVGLTSFKEHDKLTGKKNNTLFEYGAFLPLVELDTAYYGIPRKTSVEKWIQEVPDSFRFVVKAYQGISGQGNWQDYYQSEEEMIDKFLDVMKPMSDAGKLFCFLIQFPASFKCTKESVAYLRKLHAWFKGLPVAIELRDYSWYSENYLERTHEFMRRAQFSLAIIDEPQLLNATVPRDLFITNEAFTLFRFHGRNVQGWQANDADWRKKRTLYRYSEEELEELAQEIIALQDETQEIGIIFNNNSGGDAAENALALQRILGLKPEGLNPTQIDLF</sequence>
<reference evidence="1 2" key="1">
    <citation type="submission" date="2016-04" db="EMBL/GenBank/DDBJ databases">
        <title>Draft genome of an Enterococcus thailandicus strain isolated from bovine feces.</title>
        <authorList>
            <person name="Beukers A.G."/>
            <person name="Zaheer R."/>
            <person name="Goji N."/>
            <person name="Cook S.R."/>
            <person name="Amoako K."/>
            <person name="Chaves A.V."/>
            <person name="Ward M.P."/>
            <person name="Mcallister T.A."/>
        </authorList>
    </citation>
    <scope>NUCLEOTIDE SEQUENCE [LARGE SCALE GENOMIC DNA]</scope>
    <source>
        <strain evidence="1 2">F0711D 46</strain>
    </source>
</reference>
<proteinExistence type="predicted"/>
<dbReference type="PANTHER" id="PTHR30348:SF13">
    <property type="entry name" value="UPF0759 PROTEIN YUNF"/>
    <property type="match status" value="1"/>
</dbReference>
<evidence type="ECO:0000313" key="2">
    <source>
        <dbReference type="Proteomes" id="UP000078516"/>
    </source>
</evidence>
<keyword evidence="2" id="KW-1185">Reference proteome</keyword>
<dbReference type="EMBL" id="LWMN01000001">
    <property type="protein sequence ID" value="OAQ56801.1"/>
    <property type="molecule type" value="Genomic_DNA"/>
</dbReference>
<organism evidence="1 2">
    <name type="scientific">Enterococcus thailandicus</name>
    <dbReference type="NCBI Taxonomy" id="417368"/>
    <lineage>
        <taxon>Bacteria</taxon>
        <taxon>Bacillati</taxon>
        <taxon>Bacillota</taxon>
        <taxon>Bacilli</taxon>
        <taxon>Lactobacillales</taxon>
        <taxon>Enterococcaceae</taxon>
        <taxon>Enterococcus</taxon>
    </lineage>
</organism>
<dbReference type="AlphaFoldDB" id="A0A179EUD4"/>
<dbReference type="SUPFAM" id="SSF117396">
    <property type="entry name" value="TM1631-like"/>
    <property type="match status" value="1"/>
</dbReference>
<dbReference type="RefSeq" id="WP_067480212.1">
    <property type="nucleotide sequence ID" value="NZ_CP078552.1"/>
</dbReference>
<gene>
    <name evidence="1" type="ORF">A6E74_00055</name>
</gene>
<comment type="caution">
    <text evidence="1">The sequence shown here is derived from an EMBL/GenBank/DDBJ whole genome shotgun (WGS) entry which is preliminary data.</text>
</comment>
<accession>A0A179EUD4</accession>
<dbReference type="InterPro" id="IPR036520">
    <property type="entry name" value="UPF0759_sf"/>
</dbReference>
<protein>
    <recommendedName>
        <fullName evidence="3">DUF72 domain-containing protein</fullName>
    </recommendedName>
</protein>
<evidence type="ECO:0008006" key="3">
    <source>
        <dbReference type="Google" id="ProtNLM"/>
    </source>
</evidence>
<dbReference type="Gene3D" id="3.20.20.410">
    <property type="entry name" value="Protein of unknown function UPF0759"/>
    <property type="match status" value="1"/>
</dbReference>
<dbReference type="PANTHER" id="PTHR30348">
    <property type="entry name" value="UNCHARACTERIZED PROTEIN YECE"/>
    <property type="match status" value="1"/>
</dbReference>
<dbReference type="Pfam" id="PF01904">
    <property type="entry name" value="DUF72"/>
    <property type="match status" value="1"/>
</dbReference>
<name>A0A179EUD4_ENTTH</name>
<dbReference type="Proteomes" id="UP000078516">
    <property type="component" value="Unassembled WGS sequence"/>
</dbReference>
<dbReference type="InterPro" id="IPR002763">
    <property type="entry name" value="DUF72"/>
</dbReference>
<evidence type="ECO:0000313" key="1">
    <source>
        <dbReference type="EMBL" id="OAQ56801.1"/>
    </source>
</evidence>